<evidence type="ECO:0000259" key="1">
    <source>
        <dbReference type="Pfam" id="PF07687"/>
    </source>
</evidence>
<dbReference type="InterPro" id="IPR002933">
    <property type="entry name" value="Peptidase_M20"/>
</dbReference>
<reference evidence="2 3" key="1">
    <citation type="journal article" date="2019" name="Int. J. Syst. Evol. Microbiol.">
        <title>The Global Catalogue of Microorganisms (GCM) 10K type strain sequencing project: providing services to taxonomists for standard genome sequencing and annotation.</title>
        <authorList>
            <consortium name="The Broad Institute Genomics Platform"/>
            <consortium name="The Broad Institute Genome Sequencing Center for Infectious Disease"/>
            <person name="Wu L."/>
            <person name="Ma J."/>
        </authorList>
    </citation>
    <scope>NUCLEOTIDE SEQUENCE [LARGE SCALE GENOMIC DNA]</scope>
    <source>
        <strain evidence="2 3">JCM 16014</strain>
    </source>
</reference>
<dbReference type="NCBIfam" id="TIGR01891">
    <property type="entry name" value="amidohydrolases"/>
    <property type="match status" value="1"/>
</dbReference>
<evidence type="ECO:0000313" key="2">
    <source>
        <dbReference type="EMBL" id="GAA2054741.1"/>
    </source>
</evidence>
<sequence length="452" mass="46210">MSQPGASPADLLSGLEGVLPGLRELYQDLHRHPELSFQEVRTAGVAAARLRAAGWEVTEGVGGTGVVGVLRGGSARGGGSGSAGPADAASPASPAGPVVLLRADMDALPVREETGLPYASTATGVEADGTEVPVMHACGHDVHVACLLGAAELLAAERGAWSGTVLAVFQPGEEVGGAPRMLEDGFADRFPRPDVCLGQHVGPAPAGLVGTRPGPVMSACDTLRITIFGRGGHGSMPEATIDPVVIAAAIVMRLQTVVSREIAASRSAVVTVGSIHAGTRANVIPDEAELAVTVRTTTPAVREKVLAAIERIVNAEAAASGAERMPRIAPEDRLPLLVNDQAATEVVLDAFRTRLGADRVFVLPSTLSGSEDFGTFGEALGVPSVFWHFGGLELESFTEADILSLLEDGVPATLPGNHSPKFAPAIDPTLEVGVGLLITAACAWLAGPDAGH</sequence>
<evidence type="ECO:0000313" key="3">
    <source>
        <dbReference type="Proteomes" id="UP001500751"/>
    </source>
</evidence>
<comment type="caution">
    <text evidence="2">The sequence shown here is derived from an EMBL/GenBank/DDBJ whole genome shotgun (WGS) entry which is preliminary data.</text>
</comment>
<gene>
    <name evidence="2" type="ORF">GCM10009839_73840</name>
</gene>
<dbReference type="PIRSF" id="PIRSF005962">
    <property type="entry name" value="Pept_M20D_amidohydro"/>
    <property type="match status" value="1"/>
</dbReference>
<dbReference type="RefSeq" id="WP_344670354.1">
    <property type="nucleotide sequence ID" value="NZ_BAAAQN010000059.1"/>
</dbReference>
<dbReference type="PANTHER" id="PTHR11014:SF63">
    <property type="entry name" value="METALLOPEPTIDASE, PUTATIVE (AFU_ORTHOLOGUE AFUA_6G09600)-RELATED"/>
    <property type="match status" value="1"/>
</dbReference>
<proteinExistence type="predicted"/>
<dbReference type="Gene3D" id="3.30.70.360">
    <property type="match status" value="1"/>
</dbReference>
<dbReference type="InterPro" id="IPR017439">
    <property type="entry name" value="Amidohydrolase"/>
</dbReference>
<dbReference type="Pfam" id="PF01546">
    <property type="entry name" value="Peptidase_M20"/>
    <property type="match status" value="1"/>
</dbReference>
<dbReference type="SUPFAM" id="SSF53187">
    <property type="entry name" value="Zn-dependent exopeptidases"/>
    <property type="match status" value="1"/>
</dbReference>
<protein>
    <submittedName>
        <fullName evidence="2">M20 family metallopeptidase</fullName>
    </submittedName>
</protein>
<organism evidence="2 3">
    <name type="scientific">Catenulispora yoronensis</name>
    <dbReference type="NCBI Taxonomy" id="450799"/>
    <lineage>
        <taxon>Bacteria</taxon>
        <taxon>Bacillati</taxon>
        <taxon>Actinomycetota</taxon>
        <taxon>Actinomycetes</taxon>
        <taxon>Catenulisporales</taxon>
        <taxon>Catenulisporaceae</taxon>
        <taxon>Catenulispora</taxon>
    </lineage>
</organism>
<feature type="domain" description="Peptidase M20 dimerisation" evidence="1">
    <location>
        <begin position="223"/>
        <end position="318"/>
    </location>
</feature>
<dbReference type="PANTHER" id="PTHR11014">
    <property type="entry name" value="PEPTIDASE M20 FAMILY MEMBER"/>
    <property type="match status" value="1"/>
</dbReference>
<dbReference type="Pfam" id="PF07687">
    <property type="entry name" value="M20_dimer"/>
    <property type="match status" value="1"/>
</dbReference>
<keyword evidence="3" id="KW-1185">Reference proteome</keyword>
<dbReference type="EMBL" id="BAAAQN010000059">
    <property type="protein sequence ID" value="GAA2054741.1"/>
    <property type="molecule type" value="Genomic_DNA"/>
</dbReference>
<dbReference type="Gene3D" id="3.40.630.10">
    <property type="entry name" value="Zn peptidases"/>
    <property type="match status" value="1"/>
</dbReference>
<dbReference type="SUPFAM" id="SSF55031">
    <property type="entry name" value="Bacterial exopeptidase dimerisation domain"/>
    <property type="match status" value="1"/>
</dbReference>
<name>A0ABN2VAR9_9ACTN</name>
<dbReference type="InterPro" id="IPR011650">
    <property type="entry name" value="Peptidase_M20_dimer"/>
</dbReference>
<dbReference type="InterPro" id="IPR036264">
    <property type="entry name" value="Bact_exopeptidase_dim_dom"/>
</dbReference>
<accession>A0ABN2VAR9</accession>
<dbReference type="Proteomes" id="UP001500751">
    <property type="component" value="Unassembled WGS sequence"/>
</dbReference>